<comment type="caution">
    <text evidence="1">The sequence shown here is derived from an EMBL/GenBank/DDBJ whole genome shotgun (WGS) entry which is preliminary data.</text>
</comment>
<dbReference type="Gene3D" id="1.10.150.240">
    <property type="entry name" value="Putative phosphatase, domain 2"/>
    <property type="match status" value="1"/>
</dbReference>
<dbReference type="PANTHER" id="PTHR18901">
    <property type="entry name" value="2-DEOXYGLUCOSE-6-PHOSPHATE PHOSPHATASE 2"/>
    <property type="match status" value="1"/>
</dbReference>
<organism evidence="1 2">
    <name type="scientific">Candidatus Fimiplasma intestinipullorum</name>
    <dbReference type="NCBI Taxonomy" id="2840825"/>
    <lineage>
        <taxon>Bacteria</taxon>
        <taxon>Bacillati</taxon>
        <taxon>Bacillota</taxon>
        <taxon>Clostridia</taxon>
        <taxon>Eubacteriales</taxon>
        <taxon>Candidatus Fimiplasma</taxon>
    </lineage>
</organism>
<dbReference type="AlphaFoldDB" id="A0A9D1HMQ2"/>
<reference evidence="1" key="2">
    <citation type="journal article" date="2021" name="PeerJ">
        <title>Extensive microbial diversity within the chicken gut microbiome revealed by metagenomics and culture.</title>
        <authorList>
            <person name="Gilroy R."/>
            <person name="Ravi A."/>
            <person name="Getino M."/>
            <person name="Pursley I."/>
            <person name="Horton D.L."/>
            <person name="Alikhan N.F."/>
            <person name="Baker D."/>
            <person name="Gharbi K."/>
            <person name="Hall N."/>
            <person name="Watson M."/>
            <person name="Adriaenssens E.M."/>
            <person name="Foster-Nyarko E."/>
            <person name="Jarju S."/>
            <person name="Secka A."/>
            <person name="Antonio M."/>
            <person name="Oren A."/>
            <person name="Chaudhuri R.R."/>
            <person name="La Ragione R."/>
            <person name="Hildebrand F."/>
            <person name="Pallen M.J."/>
        </authorList>
    </citation>
    <scope>NUCLEOTIDE SEQUENCE</scope>
    <source>
        <strain evidence="1">CHK195-11698</strain>
    </source>
</reference>
<dbReference type="Gene3D" id="3.40.50.1000">
    <property type="entry name" value="HAD superfamily/HAD-like"/>
    <property type="match status" value="1"/>
</dbReference>
<accession>A0A9D1HMQ2</accession>
<reference evidence="1" key="1">
    <citation type="submission" date="2020-10" db="EMBL/GenBank/DDBJ databases">
        <authorList>
            <person name="Gilroy R."/>
        </authorList>
    </citation>
    <scope>NUCLEOTIDE SEQUENCE</scope>
    <source>
        <strain evidence="1">CHK195-11698</strain>
    </source>
</reference>
<dbReference type="PANTHER" id="PTHR18901:SF38">
    <property type="entry name" value="PSEUDOURIDINE-5'-PHOSPHATASE"/>
    <property type="match status" value="1"/>
</dbReference>
<dbReference type="Proteomes" id="UP000824175">
    <property type="component" value="Unassembled WGS sequence"/>
</dbReference>
<dbReference type="SFLD" id="SFLDS00003">
    <property type="entry name" value="Haloacid_Dehalogenase"/>
    <property type="match status" value="1"/>
</dbReference>
<dbReference type="InterPro" id="IPR023198">
    <property type="entry name" value="PGP-like_dom2"/>
</dbReference>
<dbReference type="InterPro" id="IPR041492">
    <property type="entry name" value="HAD_2"/>
</dbReference>
<dbReference type="InterPro" id="IPR023214">
    <property type="entry name" value="HAD_sf"/>
</dbReference>
<dbReference type="InterPro" id="IPR036412">
    <property type="entry name" value="HAD-like_sf"/>
</dbReference>
<name>A0A9D1HMQ2_9FIRM</name>
<dbReference type="PRINTS" id="PR00413">
    <property type="entry name" value="HADHALOGNASE"/>
</dbReference>
<dbReference type="NCBIfam" id="TIGR01549">
    <property type="entry name" value="HAD-SF-IA-v1"/>
    <property type="match status" value="1"/>
</dbReference>
<dbReference type="SFLD" id="SFLDG01129">
    <property type="entry name" value="C1.5:_HAD__Beta-PGM__Phosphata"/>
    <property type="match status" value="1"/>
</dbReference>
<dbReference type="EMBL" id="DVMJ01000004">
    <property type="protein sequence ID" value="HIU12547.1"/>
    <property type="molecule type" value="Genomic_DNA"/>
</dbReference>
<evidence type="ECO:0000313" key="2">
    <source>
        <dbReference type="Proteomes" id="UP000824175"/>
    </source>
</evidence>
<dbReference type="SUPFAM" id="SSF56784">
    <property type="entry name" value="HAD-like"/>
    <property type="match status" value="1"/>
</dbReference>
<sequence length="216" mass="24039">MKKPAYVIFDMDGLMFNTEALGERCMRTVLAQHGYTLTHEFYLKMVGSSGKITRAMQFAEFGEDYPHDLLARQTHDLMQSEIKTHGLEIKPGLMELLAFLKQEKIPCCVASSTRHAGVENYLQIAGIQDYFQFIVGGDEVNLSKPNPDIFLKALEKAKVSSSDALVLEDSINGIKASRAAAIPVICVPDMIMPPKDIRAYCLCLVDSLDHVITLLK</sequence>
<protein>
    <submittedName>
        <fullName evidence="1">HAD family phosphatase</fullName>
    </submittedName>
</protein>
<proteinExistence type="predicted"/>
<dbReference type="NCBIfam" id="TIGR01509">
    <property type="entry name" value="HAD-SF-IA-v3"/>
    <property type="match status" value="1"/>
</dbReference>
<dbReference type="Pfam" id="PF13419">
    <property type="entry name" value="HAD_2"/>
    <property type="match status" value="1"/>
</dbReference>
<gene>
    <name evidence="1" type="ORF">IAD15_00520</name>
</gene>
<evidence type="ECO:0000313" key="1">
    <source>
        <dbReference type="EMBL" id="HIU12547.1"/>
    </source>
</evidence>
<dbReference type="InterPro" id="IPR006439">
    <property type="entry name" value="HAD-SF_hydro_IA"/>
</dbReference>